<evidence type="ECO:0000256" key="1">
    <source>
        <dbReference type="ARBA" id="ARBA00001933"/>
    </source>
</evidence>
<evidence type="ECO:0000256" key="7">
    <source>
        <dbReference type="SAM" id="MobiDB-lite"/>
    </source>
</evidence>
<dbReference type="Gene3D" id="3.20.20.10">
    <property type="entry name" value="Alanine racemase"/>
    <property type="match status" value="1"/>
</dbReference>
<dbReference type="CDD" id="cd00430">
    <property type="entry name" value="PLPDE_III_AR"/>
    <property type="match status" value="1"/>
</dbReference>
<dbReference type="InterPro" id="IPR001608">
    <property type="entry name" value="Ala_racemase_N"/>
</dbReference>
<dbReference type="Pfam" id="PF01168">
    <property type="entry name" value="Ala_racemase_N"/>
    <property type="match status" value="1"/>
</dbReference>
<dbReference type="Pfam" id="PF00842">
    <property type="entry name" value="Ala_racemase_C"/>
    <property type="match status" value="1"/>
</dbReference>
<feature type="domain" description="Alanine racemase C-terminal" evidence="8">
    <location>
        <begin position="241"/>
        <end position="368"/>
    </location>
</feature>
<feature type="region of interest" description="Disordered" evidence="7">
    <location>
        <begin position="370"/>
        <end position="390"/>
    </location>
</feature>
<comment type="caution">
    <text evidence="9">The sequence shown here is derived from an EMBL/GenBank/DDBJ whole genome shotgun (WGS) entry which is preliminary data.</text>
</comment>
<keyword evidence="3 4" id="KW-0413">Isomerase</keyword>
<keyword evidence="2 4" id="KW-0663">Pyridoxal phosphate</keyword>
<dbReference type="OrthoDB" id="9813814at2"/>
<name>A0A506Y3B4_9MICO</name>
<evidence type="ECO:0000256" key="6">
    <source>
        <dbReference type="PIRSR" id="PIRSR600821-52"/>
    </source>
</evidence>
<dbReference type="InterPro" id="IPR000821">
    <property type="entry name" value="Ala_racemase"/>
</dbReference>
<dbReference type="PANTHER" id="PTHR30511:SF0">
    <property type="entry name" value="ALANINE RACEMASE, CATABOLIC-RELATED"/>
    <property type="match status" value="1"/>
</dbReference>
<dbReference type="RefSeq" id="WP_141164550.1">
    <property type="nucleotide sequence ID" value="NZ_VHQG01000004.1"/>
</dbReference>
<comment type="function">
    <text evidence="4">Catalyzes the interconversion of L-alanine and D-alanine. May also act on other amino acids.</text>
</comment>
<comment type="catalytic activity">
    <reaction evidence="4">
        <text>L-alanine = D-alanine</text>
        <dbReference type="Rhea" id="RHEA:20249"/>
        <dbReference type="ChEBI" id="CHEBI:57416"/>
        <dbReference type="ChEBI" id="CHEBI:57972"/>
        <dbReference type="EC" id="5.1.1.1"/>
    </reaction>
</comment>
<comment type="cofactor">
    <cofactor evidence="1 4 5">
        <name>pyridoxal 5'-phosphate</name>
        <dbReference type="ChEBI" id="CHEBI:597326"/>
    </cofactor>
</comment>
<organism evidence="9 10">
    <name type="scientific">Schumannella soli</name>
    <dbReference type="NCBI Taxonomy" id="2590779"/>
    <lineage>
        <taxon>Bacteria</taxon>
        <taxon>Bacillati</taxon>
        <taxon>Actinomycetota</taxon>
        <taxon>Actinomycetes</taxon>
        <taxon>Micrococcales</taxon>
        <taxon>Microbacteriaceae</taxon>
        <taxon>Schumannella</taxon>
    </lineage>
</organism>
<keyword evidence="10" id="KW-1185">Reference proteome</keyword>
<dbReference type="SUPFAM" id="SSF50621">
    <property type="entry name" value="Alanine racemase C-terminal domain-like"/>
    <property type="match status" value="1"/>
</dbReference>
<dbReference type="InterPro" id="IPR011079">
    <property type="entry name" value="Ala_racemase_C"/>
</dbReference>
<dbReference type="PROSITE" id="PS00395">
    <property type="entry name" value="ALANINE_RACEMASE"/>
    <property type="match status" value="1"/>
</dbReference>
<feature type="modified residue" description="N6-(pyridoxal phosphate)lysine" evidence="4 5">
    <location>
        <position position="40"/>
    </location>
</feature>
<sequence length="390" mass="39481">MSAATARPLREIRIDAEALRHNVATLKPLVAPALTMVVVKADAYGHGALVAARAALGGGADWLGTADLDEALALRAAGIRAPLLAWLHGPDTDFGPAAEAGVDVGVSSLDQLERAAAAGATVHLKFDTGLSRNGIQADDAPAVIARVAELQRDAGLRVRGVFSHLSGTSPEEDLAQLARFELAVAALAEAGVHPELRHLAASAAAIALPATRLDLVRIGIASYGLSPDPRVPVDVLGLRPVMEVSAGIAHVKRVPAGEGVSYGYIHRTAAPTTLALVPLGYADGVPRSASGGASVAIDGVRHPVVGRIAMDQFVVDVGDAPVAVGDRAVLWGDPATGAPSAEDWADAAGTIDYEIVTRVGGRAARTVVGAPQPAQAARATPPAAAAGGLA</sequence>
<dbReference type="InterPro" id="IPR020622">
    <property type="entry name" value="Ala_racemase_pyridoxalP-BS"/>
</dbReference>
<protein>
    <recommendedName>
        <fullName evidence="4">Alanine racemase</fullName>
        <ecNumber evidence="4">5.1.1.1</ecNumber>
    </recommendedName>
</protein>
<dbReference type="EMBL" id="VHQG01000004">
    <property type="protein sequence ID" value="TPW74919.1"/>
    <property type="molecule type" value="Genomic_DNA"/>
</dbReference>
<evidence type="ECO:0000313" key="9">
    <source>
        <dbReference type="EMBL" id="TPW74919.1"/>
    </source>
</evidence>
<feature type="binding site" evidence="4 6">
    <location>
        <position position="132"/>
    </location>
    <ligand>
        <name>substrate</name>
    </ligand>
</feature>
<dbReference type="AlphaFoldDB" id="A0A506Y3B4"/>
<evidence type="ECO:0000313" key="10">
    <source>
        <dbReference type="Proteomes" id="UP000316252"/>
    </source>
</evidence>
<comment type="similarity">
    <text evidence="4">Belongs to the alanine racemase family.</text>
</comment>
<dbReference type="InterPro" id="IPR029066">
    <property type="entry name" value="PLP-binding_barrel"/>
</dbReference>
<dbReference type="HAMAP" id="MF_01201">
    <property type="entry name" value="Ala_racemase"/>
    <property type="match status" value="1"/>
</dbReference>
<proteinExistence type="inferred from homology"/>
<evidence type="ECO:0000256" key="4">
    <source>
        <dbReference type="HAMAP-Rule" id="MF_01201"/>
    </source>
</evidence>
<evidence type="ECO:0000256" key="3">
    <source>
        <dbReference type="ARBA" id="ARBA00023235"/>
    </source>
</evidence>
<accession>A0A506Y3B4</accession>
<reference evidence="9 10" key="1">
    <citation type="submission" date="2019-06" db="EMBL/GenBank/DDBJ databases">
        <authorList>
            <person name="Li F."/>
        </authorList>
    </citation>
    <scope>NUCLEOTIDE SEQUENCE [LARGE SCALE GENOMIC DNA]</scope>
    <source>
        <strain evidence="9 10">10F1D-1</strain>
    </source>
</reference>
<dbReference type="SMART" id="SM01005">
    <property type="entry name" value="Ala_racemase_C"/>
    <property type="match status" value="1"/>
</dbReference>
<dbReference type="Proteomes" id="UP000316252">
    <property type="component" value="Unassembled WGS sequence"/>
</dbReference>
<evidence type="ECO:0000259" key="8">
    <source>
        <dbReference type="SMART" id="SM01005"/>
    </source>
</evidence>
<dbReference type="NCBIfam" id="TIGR00492">
    <property type="entry name" value="alr"/>
    <property type="match status" value="1"/>
</dbReference>
<dbReference type="Gene3D" id="2.40.37.10">
    <property type="entry name" value="Lyase, Ornithine Decarboxylase, Chain A, domain 1"/>
    <property type="match status" value="1"/>
</dbReference>
<dbReference type="GO" id="GO:0030632">
    <property type="term" value="P:D-alanine biosynthetic process"/>
    <property type="evidence" value="ECO:0007669"/>
    <property type="project" value="UniProtKB-UniRule"/>
</dbReference>
<dbReference type="PRINTS" id="PR00992">
    <property type="entry name" value="ALARACEMASE"/>
</dbReference>
<dbReference type="GO" id="GO:0009252">
    <property type="term" value="P:peptidoglycan biosynthetic process"/>
    <property type="evidence" value="ECO:0007669"/>
    <property type="project" value="TreeGrafter"/>
</dbReference>
<dbReference type="PANTHER" id="PTHR30511">
    <property type="entry name" value="ALANINE RACEMASE"/>
    <property type="match status" value="1"/>
</dbReference>
<evidence type="ECO:0000256" key="5">
    <source>
        <dbReference type="PIRSR" id="PIRSR600821-50"/>
    </source>
</evidence>
<dbReference type="GO" id="GO:0030170">
    <property type="term" value="F:pyridoxal phosphate binding"/>
    <property type="evidence" value="ECO:0007669"/>
    <property type="project" value="UniProtKB-UniRule"/>
</dbReference>
<feature type="active site" description="Proton acceptor; specific for L-alanine" evidence="4">
    <location>
        <position position="262"/>
    </location>
</feature>
<feature type="binding site" evidence="4 6">
    <location>
        <position position="310"/>
    </location>
    <ligand>
        <name>substrate</name>
    </ligand>
</feature>
<evidence type="ECO:0000256" key="2">
    <source>
        <dbReference type="ARBA" id="ARBA00022898"/>
    </source>
</evidence>
<dbReference type="SUPFAM" id="SSF51419">
    <property type="entry name" value="PLP-binding barrel"/>
    <property type="match status" value="1"/>
</dbReference>
<dbReference type="GO" id="GO:0005829">
    <property type="term" value="C:cytosol"/>
    <property type="evidence" value="ECO:0007669"/>
    <property type="project" value="TreeGrafter"/>
</dbReference>
<comment type="pathway">
    <text evidence="4">Amino-acid biosynthesis; D-alanine biosynthesis; D-alanine from L-alanine: step 1/1.</text>
</comment>
<dbReference type="InterPro" id="IPR009006">
    <property type="entry name" value="Ala_racemase/Decarboxylase_C"/>
</dbReference>
<gene>
    <name evidence="9" type="primary">alr</name>
    <name evidence="9" type="ORF">FJ657_14175</name>
</gene>
<dbReference type="EC" id="5.1.1.1" evidence="4"/>
<feature type="active site" description="Proton acceptor; specific for D-alanine" evidence="4">
    <location>
        <position position="40"/>
    </location>
</feature>
<dbReference type="UniPathway" id="UPA00042">
    <property type="reaction ID" value="UER00497"/>
</dbReference>
<dbReference type="GO" id="GO:0008784">
    <property type="term" value="F:alanine racemase activity"/>
    <property type="evidence" value="ECO:0007669"/>
    <property type="project" value="UniProtKB-UniRule"/>
</dbReference>